<feature type="region of interest" description="Disordered" evidence="1">
    <location>
        <begin position="81"/>
        <end position="110"/>
    </location>
</feature>
<dbReference type="WBParaSite" id="jg7111">
    <property type="protein sequence ID" value="jg7111"/>
    <property type="gene ID" value="jg7111"/>
</dbReference>
<keyword evidence="2" id="KW-1185">Reference proteome</keyword>
<protein>
    <submittedName>
        <fullName evidence="3">Uncharacterized protein</fullName>
    </submittedName>
</protein>
<evidence type="ECO:0000256" key="1">
    <source>
        <dbReference type="SAM" id="MobiDB-lite"/>
    </source>
</evidence>
<sequence>MFTIVPIEGMEFIQKNFVKYQSGEQAAADLVGSERVTLAKRFQLIERGYSLKLKDEQLARNKQNSFHSTITFLQFQAPKLETGKENNSSQKKETTKQSSTGKTDDKVSQVVISNNKRPLCNKQEFCSNVS</sequence>
<evidence type="ECO:0000313" key="3">
    <source>
        <dbReference type="WBParaSite" id="jg7111"/>
    </source>
</evidence>
<dbReference type="AlphaFoldDB" id="A0A915EL98"/>
<accession>A0A915EL98</accession>
<proteinExistence type="predicted"/>
<organism evidence="2 3">
    <name type="scientific">Ditylenchus dipsaci</name>
    <dbReference type="NCBI Taxonomy" id="166011"/>
    <lineage>
        <taxon>Eukaryota</taxon>
        <taxon>Metazoa</taxon>
        <taxon>Ecdysozoa</taxon>
        <taxon>Nematoda</taxon>
        <taxon>Chromadorea</taxon>
        <taxon>Rhabditida</taxon>
        <taxon>Tylenchina</taxon>
        <taxon>Tylenchomorpha</taxon>
        <taxon>Sphaerularioidea</taxon>
        <taxon>Anguinidae</taxon>
        <taxon>Anguininae</taxon>
        <taxon>Ditylenchus</taxon>
    </lineage>
</organism>
<reference evidence="3" key="1">
    <citation type="submission" date="2022-11" db="UniProtKB">
        <authorList>
            <consortium name="WormBaseParasite"/>
        </authorList>
    </citation>
    <scope>IDENTIFICATION</scope>
</reference>
<dbReference type="Proteomes" id="UP000887574">
    <property type="component" value="Unplaced"/>
</dbReference>
<name>A0A915EL98_9BILA</name>
<evidence type="ECO:0000313" key="2">
    <source>
        <dbReference type="Proteomes" id="UP000887574"/>
    </source>
</evidence>